<dbReference type="SMART" id="SM00937">
    <property type="entry name" value="PCRF"/>
    <property type="match status" value="1"/>
</dbReference>
<evidence type="ECO:0000256" key="1">
    <source>
        <dbReference type="ARBA" id="ARBA00002986"/>
    </source>
</evidence>
<dbReference type="PANTHER" id="PTHR43804">
    <property type="entry name" value="LD18447P"/>
    <property type="match status" value="1"/>
</dbReference>
<evidence type="ECO:0000259" key="10">
    <source>
        <dbReference type="PROSITE" id="PS00745"/>
    </source>
</evidence>
<evidence type="ECO:0000256" key="3">
    <source>
        <dbReference type="ARBA" id="ARBA00010835"/>
    </source>
</evidence>
<dbReference type="InterPro" id="IPR045853">
    <property type="entry name" value="Pep_chain_release_fac_I_sf"/>
</dbReference>
<keyword evidence="12" id="KW-1185">Reference proteome</keyword>
<dbReference type="AlphaFoldDB" id="A0A134AQ62"/>
<comment type="similarity">
    <text evidence="3 7">Belongs to the prokaryotic/mitochondrial release factor family.</text>
</comment>
<dbReference type="HAMAP" id="MF_00093">
    <property type="entry name" value="Rel_fac_1"/>
    <property type="match status" value="1"/>
</dbReference>
<reference evidence="12" key="1">
    <citation type="submission" date="2016-01" db="EMBL/GenBank/DDBJ databases">
        <authorList>
            <person name="Mitreva M."/>
            <person name="Pepin K.H."/>
            <person name="Mihindukulasuriya K.A."/>
            <person name="Fulton R."/>
            <person name="Fronick C."/>
            <person name="O'Laughlin M."/>
            <person name="Miner T."/>
            <person name="Herter B."/>
            <person name="Rosa B.A."/>
            <person name="Cordes M."/>
            <person name="Tomlinson C."/>
            <person name="Wollam A."/>
            <person name="Palsikar V.B."/>
            <person name="Mardis E.R."/>
            <person name="Wilson R.K."/>
        </authorList>
    </citation>
    <scope>NUCLEOTIDE SEQUENCE [LARGE SCALE GENOMIC DNA]</scope>
    <source>
        <strain evidence="12">KA00185</strain>
    </source>
</reference>
<dbReference type="NCBIfam" id="TIGR00019">
    <property type="entry name" value="prfA"/>
    <property type="match status" value="1"/>
</dbReference>
<dbReference type="Proteomes" id="UP000070483">
    <property type="component" value="Unassembled WGS sequence"/>
</dbReference>
<evidence type="ECO:0000313" key="11">
    <source>
        <dbReference type="EMBL" id="KXB69841.1"/>
    </source>
</evidence>
<keyword evidence="4 7" id="KW-0488">Methylation</keyword>
<dbReference type="Pfam" id="PF00472">
    <property type="entry name" value="RF-1"/>
    <property type="match status" value="1"/>
</dbReference>
<keyword evidence="6 7" id="KW-0648">Protein biosynthesis</keyword>
<dbReference type="SUPFAM" id="SSF75620">
    <property type="entry name" value="Release factor"/>
    <property type="match status" value="1"/>
</dbReference>
<dbReference type="PROSITE" id="PS00745">
    <property type="entry name" value="RF_PROK_I"/>
    <property type="match status" value="1"/>
</dbReference>
<dbReference type="InterPro" id="IPR000352">
    <property type="entry name" value="Pep_chain_release_fac_I"/>
</dbReference>
<dbReference type="EMBL" id="LSDD01000013">
    <property type="protein sequence ID" value="KXB69841.1"/>
    <property type="molecule type" value="Genomic_DNA"/>
</dbReference>
<dbReference type="FunFam" id="3.30.70.1660:FF:000004">
    <property type="entry name" value="Peptide chain release factor 1"/>
    <property type="match status" value="1"/>
</dbReference>
<gene>
    <name evidence="7" type="primary">prfA</name>
    <name evidence="11" type="ORF">HMPREF3180_00234</name>
</gene>
<keyword evidence="9" id="KW-0175">Coiled coil</keyword>
<dbReference type="InterPro" id="IPR004373">
    <property type="entry name" value="RF-1"/>
</dbReference>
<evidence type="ECO:0000256" key="9">
    <source>
        <dbReference type="SAM" id="Coils"/>
    </source>
</evidence>
<dbReference type="FunFam" id="3.30.160.20:FF:000004">
    <property type="entry name" value="Peptide chain release factor 1"/>
    <property type="match status" value="1"/>
</dbReference>
<dbReference type="STRING" id="157687.HMPREF3180_00234"/>
<dbReference type="InterPro" id="IPR005139">
    <property type="entry name" value="PCRF"/>
</dbReference>
<comment type="function">
    <text evidence="1 7">Peptide chain release factor 1 directs the termination of translation in response to the peptide chain termination codons UAG and UAA.</text>
</comment>
<feature type="domain" description="Prokaryotic-type class I peptide chain release factors" evidence="10">
    <location>
        <begin position="227"/>
        <end position="243"/>
    </location>
</feature>
<protein>
    <recommendedName>
        <fullName evidence="7 8">Peptide chain release factor 1</fullName>
        <shortName evidence="7">RF-1</shortName>
    </recommendedName>
</protein>
<dbReference type="NCBIfam" id="NF001859">
    <property type="entry name" value="PRK00591.1"/>
    <property type="match status" value="1"/>
</dbReference>
<evidence type="ECO:0000256" key="5">
    <source>
        <dbReference type="ARBA" id="ARBA00022490"/>
    </source>
</evidence>
<comment type="caution">
    <text evidence="11">The sequence shown here is derived from an EMBL/GenBank/DDBJ whole genome shotgun (WGS) entry which is preliminary data.</text>
</comment>
<evidence type="ECO:0000256" key="8">
    <source>
        <dbReference type="NCBIfam" id="TIGR00019"/>
    </source>
</evidence>
<organism evidence="11 12">
    <name type="scientific">Leptotrichia wadei</name>
    <dbReference type="NCBI Taxonomy" id="157687"/>
    <lineage>
        <taxon>Bacteria</taxon>
        <taxon>Fusobacteriati</taxon>
        <taxon>Fusobacteriota</taxon>
        <taxon>Fusobacteriia</taxon>
        <taxon>Fusobacteriales</taxon>
        <taxon>Leptotrichiaceae</taxon>
        <taxon>Leptotrichia</taxon>
    </lineage>
</organism>
<evidence type="ECO:0000256" key="6">
    <source>
        <dbReference type="ARBA" id="ARBA00022917"/>
    </source>
</evidence>
<dbReference type="InterPro" id="IPR050057">
    <property type="entry name" value="Prokaryotic/Mito_RF"/>
</dbReference>
<comment type="PTM">
    <text evidence="7">Methylated by PrmC. Methylation increases the termination efficiency of RF1.</text>
</comment>
<proteinExistence type="inferred from homology"/>
<sequence>MFQKLDDVVLKHEELTKMLMDPEVVSDPKKIMEYNKALNSIDEVVKKYTYYKDRKEELEGLKEDLKSEKDTEMKEMMHEEIHLIEEEIPHLEEELKVLLLPKDPNDDKNVIMEIRAGAGGDEAALFAADIFRMFTRYAERNRWKTEIIEKNEIGVGGLKEVTFLIKGHGAYSRLKFESGVHRVQRVPATESSGRVHTSTITVAVLPEIDDVSEVEINPNDLKIDTYRSSGAGGQHVNTTDSAVRITHLPTGLVVTSQDGRSQIKNKEAAMKVLVSKLYEMECEKQRSAVENERRSQVGSGDRSEKIRTYNFPQGRVTDHRIKLTLHRLEGILDGDLDEMIDALIAYEQAELLKEVGSNNE</sequence>
<dbReference type="Pfam" id="PF03462">
    <property type="entry name" value="PCRF"/>
    <property type="match status" value="1"/>
</dbReference>
<dbReference type="GO" id="GO:0016149">
    <property type="term" value="F:translation release factor activity, codon specific"/>
    <property type="evidence" value="ECO:0007669"/>
    <property type="project" value="UniProtKB-UniRule"/>
</dbReference>
<feature type="modified residue" description="N5-methylglutamine" evidence="7">
    <location>
        <position position="234"/>
    </location>
</feature>
<dbReference type="PANTHER" id="PTHR43804:SF7">
    <property type="entry name" value="LD18447P"/>
    <property type="match status" value="1"/>
</dbReference>
<evidence type="ECO:0000313" key="12">
    <source>
        <dbReference type="Proteomes" id="UP000070483"/>
    </source>
</evidence>
<comment type="subcellular location">
    <subcellularLocation>
        <location evidence="2 7">Cytoplasm</location>
    </subcellularLocation>
</comment>
<feature type="coiled-coil region" evidence="9">
    <location>
        <begin position="48"/>
        <end position="94"/>
    </location>
</feature>
<dbReference type="Gene3D" id="6.10.140.1950">
    <property type="match status" value="1"/>
</dbReference>
<dbReference type="RefSeq" id="WP_021747074.1">
    <property type="nucleotide sequence ID" value="NZ_KQ960007.1"/>
</dbReference>
<dbReference type="Gene3D" id="3.30.160.20">
    <property type="match status" value="1"/>
</dbReference>
<accession>A0A134AQ62</accession>
<keyword evidence="5 7" id="KW-0963">Cytoplasm</keyword>
<evidence type="ECO:0000256" key="2">
    <source>
        <dbReference type="ARBA" id="ARBA00004496"/>
    </source>
</evidence>
<evidence type="ECO:0000256" key="4">
    <source>
        <dbReference type="ARBA" id="ARBA00022481"/>
    </source>
</evidence>
<dbReference type="GO" id="GO:0005829">
    <property type="term" value="C:cytosol"/>
    <property type="evidence" value="ECO:0007669"/>
    <property type="project" value="UniProtKB-ARBA"/>
</dbReference>
<dbReference type="Gene3D" id="3.30.70.1660">
    <property type="match status" value="1"/>
</dbReference>
<dbReference type="PATRIC" id="fig|157687.3.peg.236"/>
<evidence type="ECO:0000256" key="7">
    <source>
        <dbReference type="HAMAP-Rule" id="MF_00093"/>
    </source>
</evidence>
<name>A0A134AQ62_9FUSO</name>
<dbReference type="OrthoDB" id="9806673at2"/>
<dbReference type="FunFam" id="3.30.70.1660:FF:000002">
    <property type="entry name" value="Peptide chain release factor 1"/>
    <property type="match status" value="1"/>
</dbReference>